<keyword evidence="1" id="KW-0812">Transmembrane</keyword>
<keyword evidence="1" id="KW-0472">Membrane</keyword>
<evidence type="ECO:0000313" key="2">
    <source>
        <dbReference type="EnsemblMetazoa" id="GPAI017509-PA"/>
    </source>
</evidence>
<dbReference type="AlphaFoldDB" id="A0A1A9ZKC6"/>
<dbReference type="EnsemblMetazoa" id="GPAI017509-RA">
    <property type="protein sequence ID" value="GPAI017509-PA"/>
    <property type="gene ID" value="GPAI017509"/>
</dbReference>
<name>A0A1A9ZKC6_GLOPL</name>
<organism evidence="2 3">
    <name type="scientific">Glossina pallidipes</name>
    <name type="common">Tsetse fly</name>
    <dbReference type="NCBI Taxonomy" id="7398"/>
    <lineage>
        <taxon>Eukaryota</taxon>
        <taxon>Metazoa</taxon>
        <taxon>Ecdysozoa</taxon>
        <taxon>Arthropoda</taxon>
        <taxon>Hexapoda</taxon>
        <taxon>Insecta</taxon>
        <taxon>Pterygota</taxon>
        <taxon>Neoptera</taxon>
        <taxon>Endopterygota</taxon>
        <taxon>Diptera</taxon>
        <taxon>Brachycera</taxon>
        <taxon>Muscomorpha</taxon>
        <taxon>Hippoboscoidea</taxon>
        <taxon>Glossinidae</taxon>
        <taxon>Glossina</taxon>
    </lineage>
</organism>
<proteinExistence type="predicted"/>
<feature type="transmembrane region" description="Helical" evidence="1">
    <location>
        <begin position="167"/>
        <end position="194"/>
    </location>
</feature>
<sequence length="247" mass="25912">MLDVADLPKLGPYKEYSCFNILIKNLLKQVKLNRLTIHDPGHSSLGSGKGVLTIYGGAVGGGGTDVVGCLLELSQHTDPFEHVVGVDINTDGLLQKAAIMLSKQDPGHRGILGAAGVGGGDELLLMIFVRAGSVVVLVLVMITVVAADGVEADVTFELPATGALLVVISRLAVVVVAGRLLVVAVVVVLVVVVVDMYEVFLAGACSIQHFILGEGQGTSSSTSLQKRIKNLRLEEYECGALWCLEVN</sequence>
<reference evidence="3" key="1">
    <citation type="submission" date="2014-03" db="EMBL/GenBank/DDBJ databases">
        <authorList>
            <person name="Aksoy S."/>
            <person name="Warren W."/>
            <person name="Wilson R.K."/>
        </authorList>
    </citation>
    <scope>NUCLEOTIDE SEQUENCE [LARGE SCALE GENOMIC DNA]</scope>
    <source>
        <strain evidence="3">IAEA</strain>
    </source>
</reference>
<accession>A0A1A9ZKC6</accession>
<dbReference type="VEuPathDB" id="VectorBase:GPAI017509"/>
<keyword evidence="1" id="KW-1133">Transmembrane helix</keyword>
<feature type="transmembrane region" description="Helical" evidence="1">
    <location>
        <begin position="123"/>
        <end position="147"/>
    </location>
</feature>
<keyword evidence="3" id="KW-1185">Reference proteome</keyword>
<protein>
    <submittedName>
        <fullName evidence="2">Uncharacterized protein</fullName>
    </submittedName>
</protein>
<dbReference type="Proteomes" id="UP000092445">
    <property type="component" value="Unassembled WGS sequence"/>
</dbReference>
<evidence type="ECO:0000313" key="3">
    <source>
        <dbReference type="Proteomes" id="UP000092445"/>
    </source>
</evidence>
<evidence type="ECO:0000256" key="1">
    <source>
        <dbReference type="SAM" id="Phobius"/>
    </source>
</evidence>
<reference evidence="2" key="2">
    <citation type="submission" date="2020-05" db="UniProtKB">
        <authorList>
            <consortium name="EnsemblMetazoa"/>
        </authorList>
    </citation>
    <scope>IDENTIFICATION</scope>
    <source>
        <strain evidence="2">IAEA</strain>
    </source>
</reference>